<evidence type="ECO:0000313" key="2">
    <source>
        <dbReference type="EMBL" id="GFD30361.1"/>
    </source>
</evidence>
<feature type="region of interest" description="Disordered" evidence="1">
    <location>
        <begin position="1"/>
        <end position="64"/>
    </location>
</feature>
<feature type="compositionally biased region" description="Pro residues" evidence="1">
    <location>
        <begin position="43"/>
        <end position="52"/>
    </location>
</feature>
<protein>
    <submittedName>
        <fullName evidence="2">Uncharacterized protein</fullName>
    </submittedName>
</protein>
<comment type="caution">
    <text evidence="2">The sequence shown here is derived from an EMBL/GenBank/DDBJ whole genome shotgun (WGS) entry which is preliminary data.</text>
</comment>
<dbReference type="AlphaFoldDB" id="A0A699V992"/>
<sequence>AKGDDDEVHVEDVNDAGVATEGVVSAADDVVPIADAEPSYSSPTPPTPPPQPSQDQPSTSQDARLPMDLLQNLMDTCTTLIRRFEHLELDKIAQALEITKLKSRVKKLEKRNKLKVLKLRRLKRVGSAQRIDTSDDTVMDDVSK</sequence>
<name>A0A699V992_TANCI</name>
<dbReference type="EMBL" id="BKCJ011403259">
    <property type="protein sequence ID" value="GFD30361.1"/>
    <property type="molecule type" value="Genomic_DNA"/>
</dbReference>
<organism evidence="2">
    <name type="scientific">Tanacetum cinerariifolium</name>
    <name type="common">Dalmatian daisy</name>
    <name type="synonym">Chrysanthemum cinerariifolium</name>
    <dbReference type="NCBI Taxonomy" id="118510"/>
    <lineage>
        <taxon>Eukaryota</taxon>
        <taxon>Viridiplantae</taxon>
        <taxon>Streptophyta</taxon>
        <taxon>Embryophyta</taxon>
        <taxon>Tracheophyta</taxon>
        <taxon>Spermatophyta</taxon>
        <taxon>Magnoliopsida</taxon>
        <taxon>eudicotyledons</taxon>
        <taxon>Gunneridae</taxon>
        <taxon>Pentapetalae</taxon>
        <taxon>asterids</taxon>
        <taxon>campanulids</taxon>
        <taxon>Asterales</taxon>
        <taxon>Asteraceae</taxon>
        <taxon>Asteroideae</taxon>
        <taxon>Anthemideae</taxon>
        <taxon>Anthemidinae</taxon>
        <taxon>Tanacetum</taxon>
    </lineage>
</organism>
<accession>A0A699V992</accession>
<reference evidence="2" key="1">
    <citation type="journal article" date="2019" name="Sci. Rep.">
        <title>Draft genome of Tanacetum cinerariifolium, the natural source of mosquito coil.</title>
        <authorList>
            <person name="Yamashiro T."/>
            <person name="Shiraishi A."/>
            <person name="Satake H."/>
            <person name="Nakayama K."/>
        </authorList>
    </citation>
    <scope>NUCLEOTIDE SEQUENCE</scope>
</reference>
<evidence type="ECO:0000256" key="1">
    <source>
        <dbReference type="SAM" id="MobiDB-lite"/>
    </source>
</evidence>
<gene>
    <name evidence="2" type="ORF">Tci_902330</name>
</gene>
<proteinExistence type="predicted"/>
<feature type="non-terminal residue" evidence="2">
    <location>
        <position position="1"/>
    </location>
</feature>